<keyword evidence="3 8" id="KW-0813">Transport</keyword>
<evidence type="ECO:0000256" key="5">
    <source>
        <dbReference type="ARBA" id="ARBA00022692"/>
    </source>
</evidence>
<feature type="transmembrane region" description="Helical" evidence="8">
    <location>
        <begin position="26"/>
        <end position="55"/>
    </location>
</feature>
<dbReference type="PANTHER" id="PTHR42929">
    <property type="entry name" value="INNER MEMBRANE ABC TRANSPORTER PERMEASE PROTEIN YDCU-RELATED-RELATED"/>
    <property type="match status" value="1"/>
</dbReference>
<evidence type="ECO:0000256" key="8">
    <source>
        <dbReference type="RuleBase" id="RU363032"/>
    </source>
</evidence>
<feature type="transmembrane region" description="Helical" evidence="8">
    <location>
        <begin position="82"/>
        <end position="110"/>
    </location>
</feature>
<organism evidence="10 11">
    <name type="scientific">Pseudobacillus wudalianchiensis</name>
    <dbReference type="NCBI Taxonomy" id="1743143"/>
    <lineage>
        <taxon>Bacteria</taxon>
        <taxon>Bacillati</taxon>
        <taxon>Bacillota</taxon>
        <taxon>Bacilli</taxon>
        <taxon>Bacillales</taxon>
        <taxon>Bacillaceae</taxon>
        <taxon>Pseudobacillus</taxon>
    </lineage>
</organism>
<comment type="caution">
    <text evidence="10">The sequence shown here is derived from an EMBL/GenBank/DDBJ whole genome shotgun (WGS) entry which is preliminary data.</text>
</comment>
<evidence type="ECO:0000313" key="10">
    <source>
        <dbReference type="EMBL" id="OCA91867.1"/>
    </source>
</evidence>
<evidence type="ECO:0000313" key="11">
    <source>
        <dbReference type="Proteomes" id="UP000092578"/>
    </source>
</evidence>
<evidence type="ECO:0000256" key="3">
    <source>
        <dbReference type="ARBA" id="ARBA00022448"/>
    </source>
</evidence>
<dbReference type="PANTHER" id="PTHR42929:SF1">
    <property type="entry name" value="INNER MEMBRANE ABC TRANSPORTER PERMEASE PROTEIN YDCU-RELATED"/>
    <property type="match status" value="1"/>
</dbReference>
<dbReference type="GO" id="GO:0005886">
    <property type="term" value="C:plasma membrane"/>
    <property type="evidence" value="ECO:0007669"/>
    <property type="project" value="UniProtKB-SubCell"/>
</dbReference>
<dbReference type="Pfam" id="PF00528">
    <property type="entry name" value="BPD_transp_1"/>
    <property type="match status" value="1"/>
</dbReference>
<evidence type="ECO:0000256" key="4">
    <source>
        <dbReference type="ARBA" id="ARBA00022475"/>
    </source>
</evidence>
<comment type="similarity">
    <text evidence="2">Belongs to the binding-protein-dependent transport system permease family. CysTW subfamily.</text>
</comment>
<feature type="domain" description="ABC transmembrane type-1" evidence="9">
    <location>
        <begin position="87"/>
        <end position="293"/>
    </location>
</feature>
<dbReference type="Gene3D" id="1.10.3720.10">
    <property type="entry name" value="MetI-like"/>
    <property type="match status" value="1"/>
</dbReference>
<dbReference type="Proteomes" id="UP000092578">
    <property type="component" value="Unassembled WGS sequence"/>
</dbReference>
<evidence type="ECO:0000259" key="9">
    <source>
        <dbReference type="PROSITE" id="PS50928"/>
    </source>
</evidence>
<keyword evidence="4" id="KW-1003">Cell membrane</keyword>
<keyword evidence="7 8" id="KW-0472">Membrane</keyword>
<sequence>MLKKENATLATDIPIKPKIKHSKKKINLAAIWTISPVTIWLLLFLFIPLFFILVVSVMSRGTYGGIEYTFTLENYARFFEPLYLRIIVVSIAMAAATTLICVVFGYPFAYIIAQSPAKYRTLLLLLVIVPFWTNSLIRTYAWIVLLRTEGVINTILLKIGLIAEPLTLLYNSGATLIGFVYTLFPFAVLPLYASIEKLDRTFLEASSDLGGRPWQTFLNVTLPLTFPGVVAASLLVFIPTLGLFFISDLMGGAKTMIIGNLIKNQFLTARDWPFGSAASIILMVLTLMMILFYLKVSGGKTDDTELL</sequence>
<accession>A0A1B9B6Z4</accession>
<feature type="transmembrane region" description="Helical" evidence="8">
    <location>
        <begin position="122"/>
        <end position="143"/>
    </location>
</feature>
<feature type="transmembrane region" description="Helical" evidence="8">
    <location>
        <begin position="274"/>
        <end position="294"/>
    </location>
</feature>
<name>A0A1B9B6Z4_9BACI</name>
<evidence type="ECO:0000256" key="7">
    <source>
        <dbReference type="ARBA" id="ARBA00023136"/>
    </source>
</evidence>
<dbReference type="SUPFAM" id="SSF161098">
    <property type="entry name" value="MetI-like"/>
    <property type="match status" value="1"/>
</dbReference>
<dbReference type="PROSITE" id="PS50928">
    <property type="entry name" value="ABC_TM1"/>
    <property type="match status" value="1"/>
</dbReference>
<evidence type="ECO:0000256" key="6">
    <source>
        <dbReference type="ARBA" id="ARBA00022989"/>
    </source>
</evidence>
<dbReference type="GO" id="GO:0055085">
    <property type="term" value="P:transmembrane transport"/>
    <property type="evidence" value="ECO:0007669"/>
    <property type="project" value="InterPro"/>
</dbReference>
<feature type="transmembrane region" description="Helical" evidence="8">
    <location>
        <begin position="174"/>
        <end position="195"/>
    </location>
</feature>
<dbReference type="InterPro" id="IPR000515">
    <property type="entry name" value="MetI-like"/>
</dbReference>
<reference evidence="11" key="1">
    <citation type="submission" date="2016-05" db="EMBL/GenBank/DDBJ databases">
        <authorList>
            <person name="Liu B."/>
            <person name="Wang J."/>
            <person name="Zhu Y."/>
            <person name="Liu G."/>
            <person name="Chen Q."/>
            <person name="Chen Z."/>
            <person name="Lan J."/>
            <person name="Che J."/>
            <person name="Ge C."/>
            <person name="Shi H."/>
            <person name="Pan Z."/>
            <person name="Liu X."/>
        </authorList>
    </citation>
    <scope>NUCLEOTIDE SEQUENCE [LARGE SCALE GENOMIC DNA]</scope>
    <source>
        <strain evidence="11">FJAT-27215</strain>
    </source>
</reference>
<proteinExistence type="inferred from homology"/>
<dbReference type="AlphaFoldDB" id="A0A1B9B6Z4"/>
<dbReference type="CDD" id="cd06261">
    <property type="entry name" value="TM_PBP2"/>
    <property type="match status" value="1"/>
</dbReference>
<evidence type="ECO:0000256" key="1">
    <source>
        <dbReference type="ARBA" id="ARBA00004651"/>
    </source>
</evidence>
<gene>
    <name evidence="10" type="primary">potB</name>
    <name evidence="10" type="ORF">A8F95_19245</name>
</gene>
<comment type="subcellular location">
    <subcellularLocation>
        <location evidence="1 8">Cell membrane</location>
        <topology evidence="1 8">Multi-pass membrane protein</topology>
    </subcellularLocation>
</comment>
<dbReference type="InterPro" id="IPR035906">
    <property type="entry name" value="MetI-like_sf"/>
</dbReference>
<dbReference type="EMBL" id="MAYT01000004">
    <property type="protein sequence ID" value="OCA91867.1"/>
    <property type="molecule type" value="Genomic_DNA"/>
</dbReference>
<evidence type="ECO:0000256" key="2">
    <source>
        <dbReference type="ARBA" id="ARBA00007069"/>
    </source>
</evidence>
<keyword evidence="5 8" id="KW-0812">Transmembrane</keyword>
<keyword evidence="11" id="KW-1185">Reference proteome</keyword>
<feature type="transmembrane region" description="Helical" evidence="8">
    <location>
        <begin position="216"/>
        <end position="238"/>
    </location>
</feature>
<protein>
    <submittedName>
        <fullName evidence="10">Spermidine/putrescine ABC transporter permease</fullName>
    </submittedName>
</protein>
<keyword evidence="6 8" id="KW-1133">Transmembrane helix</keyword>